<dbReference type="InterPro" id="IPR003613">
    <property type="entry name" value="Ubox_domain"/>
</dbReference>
<evidence type="ECO:0000256" key="2">
    <source>
        <dbReference type="ARBA" id="ARBA00004906"/>
    </source>
</evidence>
<dbReference type="InterPro" id="IPR045210">
    <property type="entry name" value="RING-Ubox_PUB"/>
</dbReference>
<dbReference type="InParanoid" id="D8RZ71"/>
<gene>
    <name evidence="7" type="ORF">SELMODRAFT_105050</name>
</gene>
<evidence type="ECO:0000256" key="5">
    <source>
        <dbReference type="ARBA" id="ARBA00022786"/>
    </source>
</evidence>
<dbReference type="CDD" id="cd16664">
    <property type="entry name" value="RING-Ubox_PUB"/>
    <property type="match status" value="1"/>
</dbReference>
<dbReference type="Proteomes" id="UP000001514">
    <property type="component" value="Unassembled WGS sequence"/>
</dbReference>
<dbReference type="SMART" id="SM00504">
    <property type="entry name" value="Ubox"/>
    <property type="match status" value="1"/>
</dbReference>
<dbReference type="AlphaFoldDB" id="D8RZ71"/>
<sequence length="83" mass="9372">MRLPVKNAEIPPYFRCPISFELMEDPVILSSGITYERSSIQKWLLDGNRACPVTRQALGSCELIPNSTLKQLIKSWSSSSNEE</sequence>
<protein>
    <recommendedName>
        <fullName evidence="3">RING-type E3 ubiquitin transferase</fullName>
        <ecNumber evidence="3">2.3.2.27</ecNumber>
    </recommendedName>
</protein>
<keyword evidence="4" id="KW-0808">Transferase</keyword>
<dbReference type="InterPro" id="IPR013083">
    <property type="entry name" value="Znf_RING/FYVE/PHD"/>
</dbReference>
<comment type="catalytic activity">
    <reaction evidence="1">
        <text>S-ubiquitinyl-[E2 ubiquitin-conjugating enzyme]-L-cysteine + [acceptor protein]-L-lysine = [E2 ubiquitin-conjugating enzyme]-L-cysteine + N(6)-ubiquitinyl-[acceptor protein]-L-lysine.</text>
        <dbReference type="EC" id="2.3.2.27"/>
    </reaction>
</comment>
<dbReference type="UniPathway" id="UPA00143"/>
<evidence type="ECO:0000313" key="7">
    <source>
        <dbReference type="EMBL" id="EFJ22692.1"/>
    </source>
</evidence>
<accession>D8RZ71</accession>
<keyword evidence="5" id="KW-0833">Ubl conjugation pathway</keyword>
<evidence type="ECO:0000259" key="6">
    <source>
        <dbReference type="PROSITE" id="PS51698"/>
    </source>
</evidence>
<dbReference type="FunFam" id="3.30.40.10:FF:000442">
    <property type="entry name" value="RING-type E3 ubiquitin transferase"/>
    <property type="match status" value="1"/>
</dbReference>
<feature type="non-terminal residue" evidence="7">
    <location>
        <position position="83"/>
    </location>
</feature>
<dbReference type="KEGG" id="smo:SELMODRAFT_105050"/>
<dbReference type="Pfam" id="PF04564">
    <property type="entry name" value="U-box"/>
    <property type="match status" value="1"/>
</dbReference>
<evidence type="ECO:0000256" key="1">
    <source>
        <dbReference type="ARBA" id="ARBA00000900"/>
    </source>
</evidence>
<dbReference type="GO" id="GO:0061630">
    <property type="term" value="F:ubiquitin protein ligase activity"/>
    <property type="evidence" value="ECO:0007669"/>
    <property type="project" value="UniProtKB-EC"/>
</dbReference>
<keyword evidence="8" id="KW-1185">Reference proteome</keyword>
<dbReference type="PANTHER" id="PTHR22849:SF163">
    <property type="entry name" value="U-BOX DOMAIN-CONTAINING PROTEIN"/>
    <property type="match status" value="1"/>
</dbReference>
<dbReference type="Gramene" id="EFJ22692">
    <property type="protein sequence ID" value="EFJ22692"/>
    <property type="gene ID" value="SELMODRAFT_105050"/>
</dbReference>
<reference evidence="7 8" key="1">
    <citation type="journal article" date="2011" name="Science">
        <title>The Selaginella genome identifies genetic changes associated with the evolution of vascular plants.</title>
        <authorList>
            <person name="Banks J.A."/>
            <person name="Nishiyama T."/>
            <person name="Hasebe M."/>
            <person name="Bowman J.L."/>
            <person name="Gribskov M."/>
            <person name="dePamphilis C."/>
            <person name="Albert V.A."/>
            <person name="Aono N."/>
            <person name="Aoyama T."/>
            <person name="Ambrose B.A."/>
            <person name="Ashton N.W."/>
            <person name="Axtell M.J."/>
            <person name="Barker E."/>
            <person name="Barker M.S."/>
            <person name="Bennetzen J.L."/>
            <person name="Bonawitz N.D."/>
            <person name="Chapple C."/>
            <person name="Cheng C."/>
            <person name="Correa L.G."/>
            <person name="Dacre M."/>
            <person name="DeBarry J."/>
            <person name="Dreyer I."/>
            <person name="Elias M."/>
            <person name="Engstrom E.M."/>
            <person name="Estelle M."/>
            <person name="Feng L."/>
            <person name="Finet C."/>
            <person name="Floyd S.K."/>
            <person name="Frommer W.B."/>
            <person name="Fujita T."/>
            <person name="Gramzow L."/>
            <person name="Gutensohn M."/>
            <person name="Harholt J."/>
            <person name="Hattori M."/>
            <person name="Heyl A."/>
            <person name="Hirai T."/>
            <person name="Hiwatashi Y."/>
            <person name="Ishikawa M."/>
            <person name="Iwata M."/>
            <person name="Karol K.G."/>
            <person name="Koehler B."/>
            <person name="Kolukisaoglu U."/>
            <person name="Kubo M."/>
            <person name="Kurata T."/>
            <person name="Lalonde S."/>
            <person name="Li K."/>
            <person name="Li Y."/>
            <person name="Litt A."/>
            <person name="Lyons E."/>
            <person name="Manning G."/>
            <person name="Maruyama T."/>
            <person name="Michael T.P."/>
            <person name="Mikami K."/>
            <person name="Miyazaki S."/>
            <person name="Morinaga S."/>
            <person name="Murata T."/>
            <person name="Mueller-Roeber B."/>
            <person name="Nelson D.R."/>
            <person name="Obara M."/>
            <person name="Oguri Y."/>
            <person name="Olmstead R.G."/>
            <person name="Onodera N."/>
            <person name="Petersen B.L."/>
            <person name="Pils B."/>
            <person name="Prigge M."/>
            <person name="Rensing S.A."/>
            <person name="Riano-Pachon D.M."/>
            <person name="Roberts A.W."/>
            <person name="Sato Y."/>
            <person name="Scheller H.V."/>
            <person name="Schulz B."/>
            <person name="Schulz C."/>
            <person name="Shakirov E.V."/>
            <person name="Shibagaki N."/>
            <person name="Shinohara N."/>
            <person name="Shippen D.E."/>
            <person name="Soerensen I."/>
            <person name="Sotooka R."/>
            <person name="Sugimoto N."/>
            <person name="Sugita M."/>
            <person name="Sumikawa N."/>
            <person name="Tanurdzic M."/>
            <person name="Theissen G."/>
            <person name="Ulvskov P."/>
            <person name="Wakazuki S."/>
            <person name="Weng J.K."/>
            <person name="Willats W.W."/>
            <person name="Wipf D."/>
            <person name="Wolf P.G."/>
            <person name="Yang L."/>
            <person name="Zimmer A.D."/>
            <person name="Zhu Q."/>
            <person name="Mitros T."/>
            <person name="Hellsten U."/>
            <person name="Loque D."/>
            <person name="Otillar R."/>
            <person name="Salamov A."/>
            <person name="Schmutz J."/>
            <person name="Shapiro H."/>
            <person name="Lindquist E."/>
            <person name="Lucas S."/>
            <person name="Rokhsar D."/>
            <person name="Grigoriev I.V."/>
        </authorList>
    </citation>
    <scope>NUCLEOTIDE SEQUENCE [LARGE SCALE GENOMIC DNA]</scope>
</reference>
<dbReference type="Gene3D" id="3.30.40.10">
    <property type="entry name" value="Zinc/RING finger domain, C3HC4 (zinc finger)"/>
    <property type="match status" value="1"/>
</dbReference>
<dbReference type="EMBL" id="GL377595">
    <property type="protein sequence ID" value="EFJ22692.1"/>
    <property type="molecule type" value="Genomic_DNA"/>
</dbReference>
<dbReference type="GO" id="GO:0016567">
    <property type="term" value="P:protein ubiquitination"/>
    <property type="evidence" value="ECO:0007669"/>
    <property type="project" value="UniProtKB-UniPathway"/>
</dbReference>
<evidence type="ECO:0000256" key="3">
    <source>
        <dbReference type="ARBA" id="ARBA00012483"/>
    </source>
</evidence>
<dbReference type="OMA" id="ANISWWI"/>
<proteinExistence type="predicted"/>
<evidence type="ECO:0000313" key="8">
    <source>
        <dbReference type="Proteomes" id="UP000001514"/>
    </source>
</evidence>
<dbReference type="InterPro" id="IPR045185">
    <property type="entry name" value="PUB22/23/24-like"/>
</dbReference>
<feature type="domain" description="U-box" evidence="6">
    <location>
        <begin position="9"/>
        <end position="83"/>
    </location>
</feature>
<organism evidence="8">
    <name type="scientific">Selaginella moellendorffii</name>
    <name type="common">Spikemoss</name>
    <dbReference type="NCBI Taxonomy" id="88036"/>
    <lineage>
        <taxon>Eukaryota</taxon>
        <taxon>Viridiplantae</taxon>
        <taxon>Streptophyta</taxon>
        <taxon>Embryophyta</taxon>
        <taxon>Tracheophyta</taxon>
        <taxon>Lycopodiopsida</taxon>
        <taxon>Selaginellales</taxon>
        <taxon>Selaginellaceae</taxon>
        <taxon>Selaginella</taxon>
    </lineage>
</organism>
<dbReference type="HOGENOM" id="CLU_114384_3_1_1"/>
<dbReference type="SUPFAM" id="SSF57850">
    <property type="entry name" value="RING/U-box"/>
    <property type="match status" value="1"/>
</dbReference>
<dbReference type="PANTHER" id="PTHR22849">
    <property type="entry name" value="WDSAM1 PROTEIN"/>
    <property type="match status" value="1"/>
</dbReference>
<dbReference type="PROSITE" id="PS51698">
    <property type="entry name" value="U_BOX"/>
    <property type="match status" value="1"/>
</dbReference>
<dbReference type="OrthoDB" id="10064100at2759"/>
<name>D8RZ71_SELML</name>
<comment type="pathway">
    <text evidence="2">Protein modification; protein ubiquitination.</text>
</comment>
<dbReference type="EC" id="2.3.2.27" evidence="3"/>
<evidence type="ECO:0000256" key="4">
    <source>
        <dbReference type="ARBA" id="ARBA00022679"/>
    </source>
</evidence>